<dbReference type="AlphaFoldDB" id="A0A6G7PW80"/>
<dbReference type="Proteomes" id="UP000502179">
    <property type="component" value="Chromosome"/>
</dbReference>
<protein>
    <submittedName>
        <fullName evidence="1">AAA family ATPase</fullName>
    </submittedName>
</protein>
<reference evidence="1 2" key="1">
    <citation type="submission" date="2020-02" db="EMBL/GenBank/DDBJ databases">
        <title>Genome analysis of Thermosulfuriphilus ammonigenes ST65T, an anaerobic thermophilic chemolithoautotrophic bacterium isolated from a deep-sea hydrothermal vent.</title>
        <authorList>
            <person name="Slobodkina G."/>
            <person name="Allioux M."/>
            <person name="Merkel A."/>
            <person name="Alain K."/>
            <person name="Jebbar M."/>
            <person name="Slobodkin A."/>
        </authorList>
    </citation>
    <scope>NUCLEOTIDE SEQUENCE [LARGE SCALE GENOMIC DNA]</scope>
    <source>
        <strain evidence="1 2">ST65</strain>
    </source>
</reference>
<dbReference type="KEGG" id="tav:G4V39_06565"/>
<dbReference type="SUPFAM" id="SSF52540">
    <property type="entry name" value="P-loop containing nucleoside triphosphate hydrolases"/>
    <property type="match status" value="1"/>
</dbReference>
<sequence>MSRLPEFIVALKDPQAYPYKVEEIHLIQTHISYVFLAGNYVYKVKKPVDFGFLDFTTLEKRHYFCQREVELNRRLCPDLYLGVVEVVRTPEGKICFEGQGKVLEYAVKMRRMPEEGMMGRIIREGQLTQRHIDQVVKKLVPFYQQAATGPGVDEHGSLETVAFNVNENFSQTEAFVGEALSAKRYREIMAYARKFMEEKAELFARRVKEGRIRDGHGDLYSANICFDEPRQDVYIFDCIEFNDRFRCGDVACDIAFLAMDLDYHGLKDLSGYFINGFVSLSGDQELLKLLDFYKCYRAYVRGKIGCFTWSAPEVPPEVRRQALSEARRYFALAHHYAGKSPQGRIIVIFGLSGTGKSTLARALANDQGAIYLNSDIVRKRLLGIAPQEHHFEPFGQGIYSPEMTQKTYMAMVDEARELASLGETVILDATFKDEEYRQAVLKAASAANVPVRFILCTCPEEEIKHRLARRLDKTGEVSDGRWEIYLRQKEVFAPVKELPGLMKVETLAPVEEILSQVKKRLGDFLFDPEI</sequence>
<keyword evidence="2" id="KW-1185">Reference proteome</keyword>
<dbReference type="InterPro" id="IPR027417">
    <property type="entry name" value="P-loop_NTPase"/>
</dbReference>
<dbReference type="InterPro" id="IPR003593">
    <property type="entry name" value="AAA+_ATPase"/>
</dbReference>
<evidence type="ECO:0000313" key="2">
    <source>
        <dbReference type="Proteomes" id="UP000502179"/>
    </source>
</evidence>
<organism evidence="1 2">
    <name type="scientific">Thermosulfuriphilus ammonigenes</name>
    <dbReference type="NCBI Taxonomy" id="1936021"/>
    <lineage>
        <taxon>Bacteria</taxon>
        <taxon>Pseudomonadati</taxon>
        <taxon>Thermodesulfobacteriota</taxon>
        <taxon>Thermodesulfobacteria</taxon>
        <taxon>Thermodesulfobacteriales</taxon>
        <taxon>Thermodesulfobacteriaceae</taxon>
        <taxon>Thermosulfuriphilus</taxon>
    </lineage>
</organism>
<dbReference type="PANTHER" id="PTHR43883">
    <property type="entry name" value="SLR0207 PROTEIN"/>
    <property type="match status" value="1"/>
</dbReference>
<dbReference type="SUPFAM" id="SSF56112">
    <property type="entry name" value="Protein kinase-like (PK-like)"/>
    <property type="match status" value="1"/>
</dbReference>
<dbReference type="InterPro" id="IPR011009">
    <property type="entry name" value="Kinase-like_dom_sf"/>
</dbReference>
<dbReference type="SMART" id="SM00382">
    <property type="entry name" value="AAA"/>
    <property type="match status" value="1"/>
</dbReference>
<dbReference type="Gene3D" id="3.40.50.300">
    <property type="entry name" value="P-loop containing nucleotide triphosphate hydrolases"/>
    <property type="match status" value="1"/>
</dbReference>
<dbReference type="EMBL" id="CP048877">
    <property type="protein sequence ID" value="QIJ71945.1"/>
    <property type="molecule type" value="Genomic_DNA"/>
</dbReference>
<accession>A0A6G7PW80</accession>
<proteinExistence type="predicted"/>
<dbReference type="RefSeq" id="WP_166032162.1">
    <property type="nucleotide sequence ID" value="NZ_CP048877.1"/>
</dbReference>
<dbReference type="Pfam" id="PF13671">
    <property type="entry name" value="AAA_33"/>
    <property type="match status" value="1"/>
</dbReference>
<dbReference type="PANTHER" id="PTHR43883:SF1">
    <property type="entry name" value="GLUCONOKINASE"/>
    <property type="match status" value="1"/>
</dbReference>
<gene>
    <name evidence="1" type="ORF">G4V39_06565</name>
</gene>
<evidence type="ECO:0000313" key="1">
    <source>
        <dbReference type="EMBL" id="QIJ71945.1"/>
    </source>
</evidence>
<dbReference type="InterPro" id="IPR052732">
    <property type="entry name" value="Cell-binding_unc_protein"/>
</dbReference>
<name>A0A6G7PW80_9BACT</name>